<dbReference type="RefSeq" id="WP_015932648.1">
    <property type="nucleotide sequence ID" value="NC_011894.1"/>
</dbReference>
<protein>
    <recommendedName>
        <fullName evidence="3">Helicase A859L</fullName>
    </recommendedName>
</protein>
<dbReference type="Proteomes" id="UP000008207">
    <property type="component" value="Chromosome"/>
</dbReference>
<evidence type="ECO:0008006" key="3">
    <source>
        <dbReference type="Google" id="ProtNLM"/>
    </source>
</evidence>
<dbReference type="OrthoDB" id="583824at2"/>
<organism evidence="1 2">
    <name type="scientific">Methylobacterium nodulans (strain LMG 21967 / CNCM I-2342 / ORS 2060)</name>
    <dbReference type="NCBI Taxonomy" id="460265"/>
    <lineage>
        <taxon>Bacteria</taxon>
        <taxon>Pseudomonadati</taxon>
        <taxon>Pseudomonadota</taxon>
        <taxon>Alphaproteobacteria</taxon>
        <taxon>Hyphomicrobiales</taxon>
        <taxon>Methylobacteriaceae</taxon>
        <taxon>Methylobacterium</taxon>
    </lineage>
</organism>
<accession>B8IAM1</accession>
<reference evidence="1 2" key="1">
    <citation type="submission" date="2009-01" db="EMBL/GenBank/DDBJ databases">
        <title>Complete sequence of chromosome of Methylobacterium nodulans ORS 2060.</title>
        <authorList>
            <consortium name="US DOE Joint Genome Institute"/>
            <person name="Lucas S."/>
            <person name="Copeland A."/>
            <person name="Lapidus A."/>
            <person name="Glavina del Rio T."/>
            <person name="Dalin E."/>
            <person name="Tice H."/>
            <person name="Bruce D."/>
            <person name="Goodwin L."/>
            <person name="Pitluck S."/>
            <person name="Sims D."/>
            <person name="Brettin T."/>
            <person name="Detter J.C."/>
            <person name="Han C."/>
            <person name="Larimer F."/>
            <person name="Land M."/>
            <person name="Hauser L."/>
            <person name="Kyrpides N."/>
            <person name="Ivanova N."/>
            <person name="Marx C.J."/>
            <person name="Richardson P."/>
        </authorList>
    </citation>
    <scope>NUCLEOTIDE SEQUENCE [LARGE SCALE GENOMIC DNA]</scope>
    <source>
        <strain evidence="2">LMG 21967 / CNCM I-2342 / ORS 2060</strain>
    </source>
</reference>
<keyword evidence="2" id="KW-1185">Reference proteome</keyword>
<dbReference type="AlphaFoldDB" id="B8IAM1"/>
<dbReference type="STRING" id="460265.Mnod_6261"/>
<dbReference type="EMBL" id="CP001349">
    <property type="protein sequence ID" value="ACL61066.1"/>
    <property type="molecule type" value="Genomic_DNA"/>
</dbReference>
<sequence length="156" mass="17638">MTHEEVEARVREIHEGTITLLGRFTTSMDRIEARCEGCGGVWRPTATRLLQGHGCGHCNRKGYSPLLPAWLYCFRFASPDGIPLFKVGVTNRDPLKRYELPERQRMALCWSRLFDTGALARDAERQLLQDHAGLRYRGPTGFSFSDAEVLLADPMA</sequence>
<evidence type="ECO:0000313" key="1">
    <source>
        <dbReference type="EMBL" id="ACL61066.1"/>
    </source>
</evidence>
<gene>
    <name evidence="1" type="ordered locus">Mnod_6261</name>
</gene>
<dbReference type="KEGG" id="mno:Mnod_6261"/>
<proteinExistence type="predicted"/>
<dbReference type="HOGENOM" id="CLU_1684541_0_0_5"/>
<name>B8IAM1_METNO</name>
<evidence type="ECO:0000313" key="2">
    <source>
        <dbReference type="Proteomes" id="UP000008207"/>
    </source>
</evidence>